<dbReference type="OrthoDB" id="3359845at2759"/>
<feature type="region of interest" description="Disordered" evidence="2">
    <location>
        <begin position="411"/>
        <end position="430"/>
    </location>
</feature>
<feature type="transmembrane region" description="Helical" evidence="3">
    <location>
        <begin position="432"/>
        <end position="454"/>
    </location>
</feature>
<evidence type="ECO:0000256" key="3">
    <source>
        <dbReference type="SAM" id="Phobius"/>
    </source>
</evidence>
<dbReference type="STRING" id="436010.A0A166JW69"/>
<dbReference type="Proteomes" id="UP000076532">
    <property type="component" value="Unassembled WGS sequence"/>
</dbReference>
<keyword evidence="1" id="KW-0175">Coiled coil</keyword>
<keyword evidence="3" id="KW-0472">Membrane</keyword>
<accession>A0A166JW69</accession>
<organism evidence="5 6">
    <name type="scientific">Athelia psychrophila</name>
    <dbReference type="NCBI Taxonomy" id="1759441"/>
    <lineage>
        <taxon>Eukaryota</taxon>
        <taxon>Fungi</taxon>
        <taxon>Dikarya</taxon>
        <taxon>Basidiomycota</taxon>
        <taxon>Agaricomycotina</taxon>
        <taxon>Agaricomycetes</taxon>
        <taxon>Agaricomycetidae</taxon>
        <taxon>Atheliales</taxon>
        <taxon>Atheliaceae</taxon>
        <taxon>Athelia</taxon>
    </lineage>
</organism>
<evidence type="ECO:0000259" key="4">
    <source>
        <dbReference type="Pfam" id="PF24494"/>
    </source>
</evidence>
<dbReference type="EMBL" id="KV417548">
    <property type="protein sequence ID" value="KZP21275.1"/>
    <property type="molecule type" value="Genomic_DNA"/>
</dbReference>
<dbReference type="InterPro" id="IPR056009">
    <property type="entry name" value="DUF7587"/>
</dbReference>
<sequence length="466" mass="52350">MAAGSQVTSQNSPFSSSSHTMDSLPQYGFGSEHSFENLLQDNPFLYRVYTPKARSPFFDPTEPFFVSHSFDDGSPTVDDISPHCTYENVAKHMDWTTRSTSPFVSTSFSFAWAIWEAVRRYRSGVKHDIEIAVIDARAVSGRAVTALELLRKGTPQGRHADYWKWYRFAVEAQDVLVHGSIPGTAVLASIPLFALLNKLPSYLLQPDVLDASVKESPLQSLGWDFTERKPSYRQLCLDMSAKFMKMPDELRVRDTTAGSVRLAVTFLRPWFHKTIQDDFELAKTTLCELAFVIAQWPGQGWVREHEEIWGVTSLMVQTLAEELREKQKVDASEEVRSLQTMVDNLENMVRMYQSELDTLVDPSAFEPTPPPPKGVQFSFAEPKAVFSRPIQLASEVPESKAPEPKAIDFAYDSSESKQAKSAPSPSPRPHSMIETISCLCTGLFVGAFITLAIMNGQRRTVIMHFT</sequence>
<protein>
    <recommendedName>
        <fullName evidence="4">DUF7587 domain-containing protein</fullName>
    </recommendedName>
</protein>
<dbReference type="Pfam" id="PF24494">
    <property type="entry name" value="DUF7587"/>
    <property type="match status" value="1"/>
</dbReference>
<evidence type="ECO:0000256" key="1">
    <source>
        <dbReference type="SAM" id="Coils"/>
    </source>
</evidence>
<evidence type="ECO:0000256" key="2">
    <source>
        <dbReference type="SAM" id="MobiDB-lite"/>
    </source>
</evidence>
<gene>
    <name evidence="5" type="ORF">FIBSPDRAFT_740788</name>
</gene>
<evidence type="ECO:0000313" key="5">
    <source>
        <dbReference type="EMBL" id="KZP21275.1"/>
    </source>
</evidence>
<keyword evidence="3" id="KW-1133">Transmembrane helix</keyword>
<keyword evidence="3" id="KW-0812">Transmembrane</keyword>
<keyword evidence="6" id="KW-1185">Reference proteome</keyword>
<evidence type="ECO:0000313" key="6">
    <source>
        <dbReference type="Proteomes" id="UP000076532"/>
    </source>
</evidence>
<dbReference type="AlphaFoldDB" id="A0A166JW69"/>
<reference evidence="5 6" key="1">
    <citation type="journal article" date="2016" name="Mol. Biol. Evol.">
        <title>Comparative Genomics of Early-Diverging Mushroom-Forming Fungi Provides Insights into the Origins of Lignocellulose Decay Capabilities.</title>
        <authorList>
            <person name="Nagy L.G."/>
            <person name="Riley R."/>
            <person name="Tritt A."/>
            <person name="Adam C."/>
            <person name="Daum C."/>
            <person name="Floudas D."/>
            <person name="Sun H."/>
            <person name="Yadav J.S."/>
            <person name="Pangilinan J."/>
            <person name="Larsson K.H."/>
            <person name="Matsuura K."/>
            <person name="Barry K."/>
            <person name="Labutti K."/>
            <person name="Kuo R."/>
            <person name="Ohm R.A."/>
            <person name="Bhattacharya S.S."/>
            <person name="Shirouzu T."/>
            <person name="Yoshinaga Y."/>
            <person name="Martin F.M."/>
            <person name="Grigoriev I.V."/>
            <person name="Hibbett D.S."/>
        </authorList>
    </citation>
    <scope>NUCLEOTIDE SEQUENCE [LARGE SCALE GENOMIC DNA]</scope>
    <source>
        <strain evidence="5 6">CBS 109695</strain>
    </source>
</reference>
<name>A0A166JW69_9AGAM</name>
<feature type="coiled-coil region" evidence="1">
    <location>
        <begin position="328"/>
        <end position="355"/>
    </location>
</feature>
<proteinExistence type="predicted"/>
<feature type="domain" description="DUF7587" evidence="4">
    <location>
        <begin position="42"/>
        <end position="192"/>
    </location>
</feature>